<evidence type="ECO:0000313" key="3">
    <source>
        <dbReference type="Proteomes" id="UP000625711"/>
    </source>
</evidence>
<dbReference type="Proteomes" id="UP000625711">
    <property type="component" value="Unassembled WGS sequence"/>
</dbReference>
<name>A0A834ILB0_RHYFE</name>
<proteinExistence type="predicted"/>
<sequence>MRRRCINSRSERRGTASRRTLRFDKRHRLTNSTTRNKREKIRAPPPRRNAKRIHASLSDVREEADESGSRICQFASREIPAKITSEGIIRLVKASSPEAFELIGTRTEALLYSG</sequence>
<dbReference type="AlphaFoldDB" id="A0A834ILB0"/>
<feature type="region of interest" description="Disordered" evidence="1">
    <location>
        <begin position="1"/>
        <end position="52"/>
    </location>
</feature>
<evidence type="ECO:0000313" key="2">
    <source>
        <dbReference type="EMBL" id="KAF7281242.1"/>
    </source>
</evidence>
<feature type="compositionally biased region" description="Basic residues" evidence="1">
    <location>
        <begin position="15"/>
        <end position="40"/>
    </location>
</feature>
<accession>A0A834ILB0</accession>
<gene>
    <name evidence="2" type="ORF">GWI33_004976</name>
</gene>
<dbReference type="EMBL" id="JAACXV010000250">
    <property type="protein sequence ID" value="KAF7281242.1"/>
    <property type="molecule type" value="Genomic_DNA"/>
</dbReference>
<keyword evidence="3" id="KW-1185">Reference proteome</keyword>
<protein>
    <submittedName>
        <fullName evidence="2">Uncharacterized protein</fullName>
    </submittedName>
</protein>
<organism evidence="2 3">
    <name type="scientific">Rhynchophorus ferrugineus</name>
    <name type="common">Red palm weevil</name>
    <name type="synonym">Curculio ferrugineus</name>
    <dbReference type="NCBI Taxonomy" id="354439"/>
    <lineage>
        <taxon>Eukaryota</taxon>
        <taxon>Metazoa</taxon>
        <taxon>Ecdysozoa</taxon>
        <taxon>Arthropoda</taxon>
        <taxon>Hexapoda</taxon>
        <taxon>Insecta</taxon>
        <taxon>Pterygota</taxon>
        <taxon>Neoptera</taxon>
        <taxon>Endopterygota</taxon>
        <taxon>Coleoptera</taxon>
        <taxon>Polyphaga</taxon>
        <taxon>Cucujiformia</taxon>
        <taxon>Curculionidae</taxon>
        <taxon>Dryophthorinae</taxon>
        <taxon>Rhynchophorus</taxon>
    </lineage>
</organism>
<comment type="caution">
    <text evidence="2">The sequence shown here is derived from an EMBL/GenBank/DDBJ whole genome shotgun (WGS) entry which is preliminary data.</text>
</comment>
<evidence type="ECO:0000256" key="1">
    <source>
        <dbReference type="SAM" id="MobiDB-lite"/>
    </source>
</evidence>
<reference evidence="2" key="1">
    <citation type="submission" date="2020-08" db="EMBL/GenBank/DDBJ databases">
        <title>Genome sequencing and assembly of the red palm weevil Rhynchophorus ferrugineus.</title>
        <authorList>
            <person name="Dias G.B."/>
            <person name="Bergman C.M."/>
            <person name="Manee M."/>
        </authorList>
    </citation>
    <scope>NUCLEOTIDE SEQUENCE</scope>
    <source>
        <strain evidence="2">AA-2017</strain>
        <tissue evidence="2">Whole larva</tissue>
    </source>
</reference>